<dbReference type="PANTHER" id="PTHR47646">
    <property type="entry name" value="PDZ DOMAIN-CONTAINING PROTEIN MAGIX"/>
    <property type="match status" value="1"/>
</dbReference>
<proteinExistence type="predicted"/>
<dbReference type="CDD" id="cd06735">
    <property type="entry name" value="PDZ5_MAGI-1_3-like"/>
    <property type="match status" value="1"/>
</dbReference>
<feature type="compositionally biased region" description="Basic and acidic residues" evidence="1">
    <location>
        <begin position="435"/>
        <end position="446"/>
    </location>
</feature>
<feature type="region of interest" description="Disordered" evidence="1">
    <location>
        <begin position="80"/>
        <end position="179"/>
    </location>
</feature>
<dbReference type="InParanoid" id="A0A3Q7MYW8"/>
<dbReference type="CTD" id="79917"/>
<dbReference type="PANTHER" id="PTHR47646:SF1">
    <property type="entry name" value="PDZ DOMAIN-CONTAINING PROTEIN MAGIX"/>
    <property type="match status" value="1"/>
</dbReference>
<evidence type="ECO:0000313" key="3">
    <source>
        <dbReference type="Proteomes" id="UP000286641"/>
    </source>
</evidence>
<sequence>MPVDPRLRPRYPWRELSDRNIPGHFPTPWNYLWSPTVRVRVRVRVRIGDLEPNAGRPAPARHLGARAALFTTWSVAPPARGCMTRSPPGGRKTASDAFGAPGRAHLATRPGLDAAAAARSRARSPDPRADLPGRRSPAQAPGLTEAAPEAERGQALALAPTARPPCRRPGRGLPQRAGPRARQLLARLDARPLAARAAADVAALVRRTGATLRLRPNAAVSVLDSADIEVTDSRLPNPTFVEHRPQHHRSETLGTGPAPLQVTQAKARSASKPLQTSGRFCVELVRGSTGFGFTLSGGRDSAGDAPLAVRGLLENGPAQRSGRLQAGDLVLHINGESTQGLTHAQVVERIRTGGPRLRLVLSRPLETHPGQPEGMGGPQKGDDRSPDPGGPEVMRSRSVSASPLQHPPSGTAARIPGSPEPSPEPLADCPAVSPPERRTEDPDDRTPGSPGPWLVPSEERLSRALGIPGAAQLALETAAGRRRH</sequence>
<feature type="compositionally biased region" description="Basic and acidic residues" evidence="1">
    <location>
        <begin position="241"/>
        <end position="251"/>
    </location>
</feature>
<reference key="1">
    <citation type="submission" date="2019-01" db="UniProtKB">
        <authorList>
            <consortium name="RefSeq"/>
        </authorList>
    </citation>
    <scope>IDENTIFICATION</scope>
</reference>
<dbReference type="Pfam" id="PF00595">
    <property type="entry name" value="PDZ"/>
    <property type="match status" value="1"/>
</dbReference>
<dbReference type="InterPro" id="IPR036034">
    <property type="entry name" value="PDZ_sf"/>
</dbReference>
<dbReference type="SUPFAM" id="SSF50156">
    <property type="entry name" value="PDZ domain-like"/>
    <property type="match status" value="1"/>
</dbReference>
<accession>A0A3Q7MYW8</accession>
<feature type="domain" description="PDZ" evidence="2">
    <location>
        <begin position="281"/>
        <end position="365"/>
    </location>
</feature>
<organism evidence="3 4">
    <name type="scientific">Callorhinus ursinus</name>
    <name type="common">Northern fur seal</name>
    <dbReference type="NCBI Taxonomy" id="34884"/>
    <lineage>
        <taxon>Eukaryota</taxon>
        <taxon>Metazoa</taxon>
        <taxon>Chordata</taxon>
        <taxon>Craniata</taxon>
        <taxon>Vertebrata</taxon>
        <taxon>Euteleostomi</taxon>
        <taxon>Mammalia</taxon>
        <taxon>Eutheria</taxon>
        <taxon>Laurasiatheria</taxon>
        <taxon>Carnivora</taxon>
        <taxon>Caniformia</taxon>
        <taxon>Pinnipedia</taxon>
        <taxon>Otariidae</taxon>
        <taxon>Callorhinus</taxon>
    </lineage>
</organism>
<gene>
    <name evidence="4" type="primary">MAGIX</name>
</gene>
<evidence type="ECO:0000259" key="2">
    <source>
        <dbReference type="PROSITE" id="PS50106"/>
    </source>
</evidence>
<feature type="compositionally biased region" description="Basic and acidic residues" evidence="1">
    <location>
        <begin position="123"/>
        <end position="133"/>
    </location>
</feature>
<keyword evidence="3" id="KW-1185">Reference proteome</keyword>
<dbReference type="Proteomes" id="UP000286641">
    <property type="component" value="Unplaced"/>
</dbReference>
<protein>
    <submittedName>
        <fullName evidence="4">PDZ domain-containing protein MAGIX</fullName>
    </submittedName>
</protein>
<evidence type="ECO:0000256" key="1">
    <source>
        <dbReference type="SAM" id="MobiDB-lite"/>
    </source>
</evidence>
<evidence type="ECO:0000313" key="4">
    <source>
        <dbReference type="RefSeq" id="XP_025713668.1"/>
    </source>
</evidence>
<name>A0A3Q7MYW8_CALUR</name>
<dbReference type="RefSeq" id="XP_025713668.1">
    <property type="nucleotide sequence ID" value="XM_025857883.1"/>
</dbReference>
<dbReference type="SMART" id="SM00228">
    <property type="entry name" value="PDZ"/>
    <property type="match status" value="1"/>
</dbReference>
<dbReference type="InterPro" id="IPR030031">
    <property type="entry name" value="MAGIX"/>
</dbReference>
<dbReference type="Gene3D" id="2.30.42.10">
    <property type="match status" value="1"/>
</dbReference>
<feature type="region of interest" description="Disordered" evidence="1">
    <location>
        <begin position="235"/>
        <end position="257"/>
    </location>
</feature>
<feature type="region of interest" description="Disordered" evidence="1">
    <location>
        <begin position="362"/>
        <end position="457"/>
    </location>
</feature>
<dbReference type="PROSITE" id="PS50106">
    <property type="entry name" value="PDZ"/>
    <property type="match status" value="1"/>
</dbReference>
<dbReference type="AlphaFoldDB" id="A0A3Q7MYW8"/>
<reference evidence="4" key="2">
    <citation type="submission" date="2025-08" db="UniProtKB">
        <authorList>
            <consortium name="RefSeq"/>
        </authorList>
    </citation>
    <scope>IDENTIFICATION</scope>
    <source>
        <tissue evidence="4">Blood</tissue>
    </source>
</reference>
<dbReference type="InterPro" id="IPR001478">
    <property type="entry name" value="PDZ"/>
</dbReference>